<dbReference type="EMBL" id="WJKJ01000304">
    <property type="protein sequence ID" value="MBD3365364.1"/>
    <property type="molecule type" value="Genomic_DNA"/>
</dbReference>
<sequence length="231" mass="25080">MSTLLPLALLVFGADGVGFQAEIGYEPALLIRGGDYTYSVSIFPDFVDNFYLSHSISGKVGVQLPSDFGIRTTGSFSSSNIPYSKSNIDMEGVWLPSPANWVSHEVTVGAEAMHPVGLRARKTSVLLGVSIIFGKVKGDNNFYRHDPETDYRTYDTKSKILGFQGYLGLNIPLFSFDQFRLQVSPTLKGGAAKEQSVEGVPDDGAWIGPLTLSKWGMALGINLNYDGGKKQ</sequence>
<name>A0A9D5KAV7_UNCW3</name>
<proteinExistence type="predicted"/>
<evidence type="ECO:0000313" key="1">
    <source>
        <dbReference type="EMBL" id="MBD3365364.1"/>
    </source>
</evidence>
<evidence type="ECO:0000313" key="2">
    <source>
        <dbReference type="Proteomes" id="UP000630660"/>
    </source>
</evidence>
<organism evidence="1 2">
    <name type="scientific">candidate division WOR-3 bacterium</name>
    <dbReference type="NCBI Taxonomy" id="2052148"/>
    <lineage>
        <taxon>Bacteria</taxon>
        <taxon>Bacteria division WOR-3</taxon>
    </lineage>
</organism>
<accession>A0A9D5KAV7</accession>
<dbReference type="Proteomes" id="UP000630660">
    <property type="component" value="Unassembled WGS sequence"/>
</dbReference>
<dbReference type="AlphaFoldDB" id="A0A9D5KAV7"/>
<gene>
    <name evidence="1" type="ORF">GF359_09145</name>
</gene>
<comment type="caution">
    <text evidence="1">The sequence shown here is derived from an EMBL/GenBank/DDBJ whole genome shotgun (WGS) entry which is preliminary data.</text>
</comment>
<reference evidence="1" key="1">
    <citation type="submission" date="2019-11" db="EMBL/GenBank/DDBJ databases">
        <title>Microbial mats filling the niche in hypersaline microbial mats.</title>
        <authorList>
            <person name="Wong H.L."/>
            <person name="Macleod F.I."/>
            <person name="White R.A. III"/>
            <person name="Burns B.P."/>
        </authorList>
    </citation>
    <scope>NUCLEOTIDE SEQUENCE</scope>
    <source>
        <strain evidence="1">Bin_327</strain>
    </source>
</reference>
<protein>
    <submittedName>
        <fullName evidence="1">Uncharacterized protein</fullName>
    </submittedName>
</protein>